<name>A0ABQ8Q9Y3_9AGAR</name>
<dbReference type="Gene3D" id="3.90.228.10">
    <property type="match status" value="1"/>
</dbReference>
<reference evidence="1" key="1">
    <citation type="submission" date="2022-08" db="EMBL/GenBank/DDBJ databases">
        <authorList>
            <consortium name="DOE Joint Genome Institute"/>
            <person name="Min B."/>
            <person name="Riley R."/>
            <person name="Sierra-Patev S."/>
            <person name="Naranjo-Ortiz M."/>
            <person name="Looney B."/>
            <person name="Konkel Z."/>
            <person name="Slot J.C."/>
            <person name="Sakamoto Y."/>
            <person name="Steenwyk J.L."/>
            <person name="Rokas A."/>
            <person name="Carro J."/>
            <person name="Camarero S."/>
            <person name="Ferreira P."/>
            <person name="Molpeceres G."/>
            <person name="Ruiz-Duenas F.J."/>
            <person name="Serrano A."/>
            <person name="Henrissat B."/>
            <person name="Drula E."/>
            <person name="Hughes K.W."/>
            <person name="Mata J.L."/>
            <person name="Ishikawa N.K."/>
            <person name="Vargas-Isla R."/>
            <person name="Ushijima S."/>
            <person name="Smith C.A."/>
            <person name="Ahrendt S."/>
            <person name="Andreopoulos W."/>
            <person name="He G."/>
            <person name="Labutti K."/>
            <person name="Lipzen A."/>
            <person name="Ng V."/>
            <person name="Sandor L."/>
            <person name="Barry K."/>
            <person name="Martinez A.T."/>
            <person name="Xiao Y."/>
            <person name="Gibbons J.G."/>
            <person name="Terashima K."/>
            <person name="Hibbett D.S."/>
            <person name="Grigoriev I.V."/>
        </authorList>
    </citation>
    <scope>NUCLEOTIDE SEQUENCE</scope>
    <source>
        <strain evidence="1">TFB10827</strain>
    </source>
</reference>
<protein>
    <recommendedName>
        <fullName evidence="3">PARP catalytic domain-containing protein</fullName>
    </recommendedName>
</protein>
<keyword evidence="2" id="KW-1185">Reference proteome</keyword>
<dbReference type="EMBL" id="MU790658">
    <property type="protein sequence ID" value="KAJ3995344.1"/>
    <property type="molecule type" value="Genomic_DNA"/>
</dbReference>
<dbReference type="Proteomes" id="UP001163828">
    <property type="component" value="Unassembled WGS sequence"/>
</dbReference>
<evidence type="ECO:0000313" key="1">
    <source>
        <dbReference type="EMBL" id="KAJ3995344.1"/>
    </source>
</evidence>
<evidence type="ECO:0008006" key="3">
    <source>
        <dbReference type="Google" id="ProtNLM"/>
    </source>
</evidence>
<organism evidence="1 2">
    <name type="scientific">Lentinula boryana</name>
    <dbReference type="NCBI Taxonomy" id="40481"/>
    <lineage>
        <taxon>Eukaryota</taxon>
        <taxon>Fungi</taxon>
        <taxon>Dikarya</taxon>
        <taxon>Basidiomycota</taxon>
        <taxon>Agaricomycotina</taxon>
        <taxon>Agaricomycetes</taxon>
        <taxon>Agaricomycetidae</taxon>
        <taxon>Agaricales</taxon>
        <taxon>Marasmiineae</taxon>
        <taxon>Omphalotaceae</taxon>
        <taxon>Lentinula</taxon>
    </lineage>
</organism>
<accession>A0ABQ8Q9Y3</accession>
<gene>
    <name evidence="1" type="ORF">F5050DRAFT_1828343</name>
</gene>
<comment type="caution">
    <text evidence="1">The sequence shown here is derived from an EMBL/GenBank/DDBJ whole genome shotgun (WGS) entry which is preliminary data.</text>
</comment>
<sequence>MVAMDASDLIQLPHFSLSDEQPYLESDGEDQLLFTPIPDRACGFSYLDSVSNTAQDCLGVTPTQICNNILPEYRVVHVESIIRKDLSRRFLEFRDQLRSKLMQLPLTELRKFVPPDQQHVKADHEEDFVEYMEYIQVVKPKLTFYESRLDLVPSIVQYGFLKPGSTHPGTDIPLPVRNGSTYGRGIYSSPSSAFSLAFSGPQQNLGVFPARIVGLRYNHGPPCTKDADRKLEGPEQTKYGIRFTHSERWTVPGKSIVIEDIADIEDDEEDYQTNRLDDVQKSGYLDLQAGWRNGQIRVYFTEEGPLQKVADNKR</sequence>
<evidence type="ECO:0000313" key="2">
    <source>
        <dbReference type="Proteomes" id="UP001163828"/>
    </source>
</evidence>
<proteinExistence type="predicted"/>
<dbReference type="SUPFAM" id="SSF56399">
    <property type="entry name" value="ADP-ribosylation"/>
    <property type="match status" value="1"/>
</dbReference>